<organism evidence="3 5">
    <name type="scientific">Sulfitobacter pontiacus</name>
    <dbReference type="NCBI Taxonomy" id="60137"/>
    <lineage>
        <taxon>Bacteria</taxon>
        <taxon>Pseudomonadati</taxon>
        <taxon>Pseudomonadota</taxon>
        <taxon>Alphaproteobacteria</taxon>
        <taxon>Rhodobacterales</taxon>
        <taxon>Roseobacteraceae</taxon>
        <taxon>Sulfitobacter</taxon>
    </lineage>
</organism>
<feature type="domain" description="Transposase IS110-like N-terminal" evidence="1">
    <location>
        <begin position="7"/>
        <end position="147"/>
    </location>
</feature>
<keyword evidence="4" id="KW-0614">Plasmid</keyword>
<dbReference type="Proteomes" id="UP000830781">
    <property type="component" value="Plasmid pDSM110277_b"/>
</dbReference>
<evidence type="ECO:0000313" key="6">
    <source>
        <dbReference type="Proteomes" id="UP000830781"/>
    </source>
</evidence>
<dbReference type="PANTHER" id="PTHR33055:SF3">
    <property type="entry name" value="PUTATIVE TRANSPOSASE FOR IS117-RELATED"/>
    <property type="match status" value="1"/>
</dbReference>
<evidence type="ECO:0000259" key="2">
    <source>
        <dbReference type="Pfam" id="PF02371"/>
    </source>
</evidence>
<feature type="domain" description="Transposase IS116/IS110/IS902 C-terminal" evidence="2">
    <location>
        <begin position="212"/>
        <end position="290"/>
    </location>
</feature>
<dbReference type="InterPro" id="IPR002525">
    <property type="entry name" value="Transp_IS110-like_N"/>
</dbReference>
<protein>
    <submittedName>
        <fullName evidence="3">Transposase</fullName>
    </submittedName>
</protein>
<reference evidence="3" key="1">
    <citation type="submission" date="2016-10" db="EMBL/GenBank/DDBJ databases">
        <authorList>
            <person name="de Groot N.N."/>
        </authorList>
    </citation>
    <scope>NUCLEOTIDE SEQUENCE [LARGE SCALE GENOMIC DNA]</scope>
    <source>
        <strain evidence="3">DSM 10014</strain>
    </source>
</reference>
<evidence type="ECO:0000313" key="5">
    <source>
        <dbReference type="Proteomes" id="UP000183076"/>
    </source>
</evidence>
<name>A0A1H3B001_9RHOB</name>
<dbReference type="InterPro" id="IPR003346">
    <property type="entry name" value="Transposase_20"/>
</dbReference>
<evidence type="ECO:0000313" key="4">
    <source>
        <dbReference type="EMBL" id="UOA24888.1"/>
    </source>
</evidence>
<dbReference type="AlphaFoldDB" id="A0A1H3B001"/>
<gene>
    <name evidence="4" type="ORF">DSM110277_03335</name>
    <name evidence="3" type="ORF">SAMN04488041_1062</name>
</gene>
<reference evidence="5" key="2">
    <citation type="submission" date="2016-10" db="EMBL/GenBank/DDBJ databases">
        <authorList>
            <person name="Varghese N."/>
            <person name="Submissions S."/>
        </authorList>
    </citation>
    <scope>NUCLEOTIDE SEQUENCE [LARGE SCALE GENOMIC DNA]</scope>
    <source>
        <strain evidence="5">DSM 10014</strain>
    </source>
</reference>
<dbReference type="Pfam" id="PF02371">
    <property type="entry name" value="Transposase_20"/>
    <property type="match status" value="1"/>
</dbReference>
<keyword evidence="6" id="KW-1185">Reference proteome</keyword>
<dbReference type="GO" id="GO:0006313">
    <property type="term" value="P:DNA transposition"/>
    <property type="evidence" value="ECO:0007669"/>
    <property type="project" value="InterPro"/>
</dbReference>
<dbReference type="Pfam" id="PF01548">
    <property type="entry name" value="DEDD_Tnp_IS110"/>
    <property type="match status" value="1"/>
</dbReference>
<dbReference type="EMBL" id="FNNB01000006">
    <property type="protein sequence ID" value="SDX35135.1"/>
    <property type="molecule type" value="Genomic_DNA"/>
</dbReference>
<dbReference type="GeneID" id="94022589"/>
<dbReference type="PANTHER" id="PTHR33055">
    <property type="entry name" value="TRANSPOSASE FOR INSERTION SEQUENCE ELEMENT IS1111A"/>
    <property type="match status" value="1"/>
</dbReference>
<dbReference type="GO" id="GO:0004803">
    <property type="term" value="F:transposase activity"/>
    <property type="evidence" value="ECO:0007669"/>
    <property type="project" value="InterPro"/>
</dbReference>
<proteinExistence type="predicted"/>
<reference evidence="4" key="3">
    <citation type="journal article" date="2022" name="Microorganisms">
        <title>Beyond the ABCs#Discovery of Three New Plasmid Types in Rhodobacterales (RepQ, RepY, RepW).</title>
        <authorList>
            <person name="Freese H.M."/>
            <person name="Ringel V."/>
            <person name="Overmann J."/>
            <person name="Petersen J."/>
        </authorList>
    </citation>
    <scope>NUCLEOTIDE SEQUENCE</scope>
    <source>
        <strain evidence="4">DSM 110277</strain>
        <plasmid evidence="4">pDSM110277_b</plasmid>
    </source>
</reference>
<dbReference type="EMBL" id="CP084961">
    <property type="protein sequence ID" value="UOA24888.1"/>
    <property type="molecule type" value="Genomic_DNA"/>
</dbReference>
<reference evidence="6" key="4">
    <citation type="journal article" date="2022" name="Microorganisms">
        <title>Beyond the ABCs#Discovery of Three New Plasmid Types in Rhodobacterales (RepQ, RepY, RepW).</title>
        <authorList>
            <person name="Freese H.M."/>
            <person name="Ringel V."/>
            <person name="Overmann J."/>
            <person name="Petersen J."/>
        </authorList>
    </citation>
    <scope>NUCLEOTIDE SEQUENCE [LARGE SCALE GENOMIC DNA]</scope>
    <source>
        <strain evidence="6">DSM 110277</strain>
        <plasmid evidence="6">pDSM110277_b</plasmid>
    </source>
</reference>
<dbReference type="NCBIfam" id="NF033542">
    <property type="entry name" value="transpos_IS110"/>
    <property type="match status" value="1"/>
</dbReference>
<dbReference type="InterPro" id="IPR047650">
    <property type="entry name" value="Transpos_IS110"/>
</dbReference>
<sequence length="341" mass="38648">MSEAFIIGIDLAKRVFQIHGADAAGKVLYRRKLSRPQFNKFLNEHPSCIFAMEACASAHHWGREALAAGHEVRLVPARYVKPFVKRHKSDVVDAEAITEAAMRPSMRFVPVKAPEQQAQAMLFRTRELFVRQRTQLINSLRGYLAEFGIVLRLRIRNADILKREVEEQAHKLPDEAKRLAERLLAQIETISAEVEGLDHSIKMHAKTSEETRLMQTMPGVGPMSAIAISAFCPPAKNFRTGRDFAAWLGLVPRQHSTGGKERLGRITKMGQKDVRRLLIIGAMSVINSIERWKRCAEPWLARMLETRPRMVVAVALANRMARRLWAMLMTGQIYRIRGAVA</sequence>
<dbReference type="RefSeq" id="WP_074636774.1">
    <property type="nucleotide sequence ID" value="NZ_CP049346.1"/>
</dbReference>
<evidence type="ECO:0000313" key="3">
    <source>
        <dbReference type="EMBL" id="SDX35135.1"/>
    </source>
</evidence>
<accession>A0A1H3B001</accession>
<dbReference type="Proteomes" id="UP000183076">
    <property type="component" value="Unassembled WGS sequence"/>
</dbReference>
<evidence type="ECO:0000259" key="1">
    <source>
        <dbReference type="Pfam" id="PF01548"/>
    </source>
</evidence>
<geneLocation type="plasmid" evidence="4 6">
    <name>pDSM110277_b</name>
</geneLocation>
<dbReference type="GO" id="GO:0003677">
    <property type="term" value="F:DNA binding"/>
    <property type="evidence" value="ECO:0007669"/>
    <property type="project" value="InterPro"/>
</dbReference>